<sequence length="145" mass="16535">MNSPTPLGPVEQNELLSQLTTIALDNAPEGWLRIFAEYRAVGNYVESGAGIKWPDGRVTQFALPESFWNLFWTLRAGMAGPETGTWVSSLFRIQQPDTYEVKFNREVEPRWAAEPPTAEFARELEMFPRTQENIPDWFRARLAGS</sequence>
<proteinExistence type="predicted"/>
<dbReference type="EMBL" id="JACCFJ010000001">
    <property type="protein sequence ID" value="NYI86153.1"/>
    <property type="molecule type" value="Genomic_DNA"/>
</dbReference>
<keyword evidence="2" id="KW-1185">Reference proteome</keyword>
<accession>A0A853AU17</accession>
<reference evidence="1 2" key="1">
    <citation type="submission" date="2020-07" db="EMBL/GenBank/DDBJ databases">
        <title>Sequencing the genomes of 1000 actinobacteria strains.</title>
        <authorList>
            <person name="Klenk H.-P."/>
        </authorList>
    </citation>
    <scope>NUCLEOTIDE SEQUENCE [LARGE SCALE GENOMIC DNA]</scope>
    <source>
        <strain evidence="1 2">DSM 44065</strain>
    </source>
</reference>
<evidence type="ECO:0000313" key="2">
    <source>
        <dbReference type="Proteomes" id="UP000587002"/>
    </source>
</evidence>
<evidence type="ECO:0000313" key="1">
    <source>
        <dbReference type="EMBL" id="NYI86153.1"/>
    </source>
</evidence>
<dbReference type="SUPFAM" id="SSF160424">
    <property type="entry name" value="BH3703-like"/>
    <property type="match status" value="1"/>
</dbReference>
<dbReference type="RefSeq" id="WP_179723962.1">
    <property type="nucleotide sequence ID" value="NZ_BAABFH010000001.1"/>
</dbReference>
<gene>
    <name evidence="1" type="ORF">HNR68_004783</name>
</gene>
<dbReference type="Proteomes" id="UP000587002">
    <property type="component" value="Unassembled WGS sequence"/>
</dbReference>
<protein>
    <submittedName>
        <fullName evidence="1">Uncharacterized protein</fullName>
    </submittedName>
</protein>
<dbReference type="AlphaFoldDB" id="A0A853AU17"/>
<name>A0A853AU17_9PSEU</name>
<dbReference type="InterPro" id="IPR036170">
    <property type="entry name" value="YezG-like_sf"/>
</dbReference>
<comment type="caution">
    <text evidence="1">The sequence shown here is derived from an EMBL/GenBank/DDBJ whole genome shotgun (WGS) entry which is preliminary data.</text>
</comment>
<organism evidence="1 2">
    <name type="scientific">Saccharopolyspora hordei</name>
    <dbReference type="NCBI Taxonomy" id="1838"/>
    <lineage>
        <taxon>Bacteria</taxon>
        <taxon>Bacillati</taxon>
        <taxon>Actinomycetota</taxon>
        <taxon>Actinomycetes</taxon>
        <taxon>Pseudonocardiales</taxon>
        <taxon>Pseudonocardiaceae</taxon>
        <taxon>Saccharopolyspora</taxon>
    </lineage>
</organism>